<evidence type="ECO:0000313" key="2">
    <source>
        <dbReference type="EMBL" id="KAK7449838.1"/>
    </source>
</evidence>
<comment type="caution">
    <text evidence="2">The sequence shown here is derived from an EMBL/GenBank/DDBJ whole genome shotgun (WGS) entry which is preliminary data.</text>
</comment>
<proteinExistence type="predicted"/>
<protein>
    <submittedName>
        <fullName evidence="2">Uncharacterized protein</fullName>
    </submittedName>
</protein>
<keyword evidence="3" id="KW-1185">Reference proteome</keyword>
<dbReference type="Proteomes" id="UP001519460">
    <property type="component" value="Unassembled WGS sequence"/>
</dbReference>
<reference evidence="2 3" key="1">
    <citation type="journal article" date="2023" name="Sci. Data">
        <title>Genome assembly of the Korean intertidal mud-creeper Batillaria attramentaria.</title>
        <authorList>
            <person name="Patra A.K."/>
            <person name="Ho P.T."/>
            <person name="Jun S."/>
            <person name="Lee S.J."/>
            <person name="Kim Y."/>
            <person name="Won Y.J."/>
        </authorList>
    </citation>
    <scope>NUCLEOTIDE SEQUENCE [LARGE SCALE GENOMIC DNA]</scope>
    <source>
        <strain evidence="2">Wonlab-2016</strain>
    </source>
</reference>
<evidence type="ECO:0000256" key="1">
    <source>
        <dbReference type="SAM" id="Coils"/>
    </source>
</evidence>
<sequence length="161" mass="18395">FPLSLTLVFYVFILLGLEELLASFWVCISPLSVATLFFSSREGHVLYASSYDTNVELILDVELFTPRWLRHNTVMRQKEIKSNGIRCCQWIADCAKLRFGSNCTVAPQGSHDGPKKPDATDTLTTEEKMDSDELKEMMDELREMKQTMKETCQVTQKTNAM</sequence>
<dbReference type="AlphaFoldDB" id="A0ABD0J1T2"/>
<gene>
    <name evidence="2" type="ORF">BaRGS_00039993</name>
</gene>
<dbReference type="EMBL" id="JACVVK020000747">
    <property type="protein sequence ID" value="KAK7449838.1"/>
    <property type="molecule type" value="Genomic_DNA"/>
</dbReference>
<name>A0ABD0J1T2_9CAEN</name>
<evidence type="ECO:0000313" key="3">
    <source>
        <dbReference type="Proteomes" id="UP001519460"/>
    </source>
</evidence>
<accession>A0ABD0J1T2</accession>
<feature type="non-terminal residue" evidence="2">
    <location>
        <position position="161"/>
    </location>
</feature>
<organism evidence="2 3">
    <name type="scientific">Batillaria attramentaria</name>
    <dbReference type="NCBI Taxonomy" id="370345"/>
    <lineage>
        <taxon>Eukaryota</taxon>
        <taxon>Metazoa</taxon>
        <taxon>Spiralia</taxon>
        <taxon>Lophotrochozoa</taxon>
        <taxon>Mollusca</taxon>
        <taxon>Gastropoda</taxon>
        <taxon>Caenogastropoda</taxon>
        <taxon>Sorbeoconcha</taxon>
        <taxon>Cerithioidea</taxon>
        <taxon>Batillariidae</taxon>
        <taxon>Batillaria</taxon>
    </lineage>
</organism>
<feature type="coiled-coil region" evidence="1">
    <location>
        <begin position="131"/>
        <end position="158"/>
    </location>
</feature>
<keyword evidence="1" id="KW-0175">Coiled coil</keyword>
<feature type="non-terminal residue" evidence="2">
    <location>
        <position position="1"/>
    </location>
</feature>